<proteinExistence type="predicted"/>
<dbReference type="Gene3D" id="1.10.10.10">
    <property type="entry name" value="Winged helix-like DNA-binding domain superfamily/Winged helix DNA-binding domain"/>
    <property type="match status" value="1"/>
</dbReference>
<name>F4GJL1_PARC1</name>
<evidence type="ECO:0000313" key="5">
    <source>
        <dbReference type="EMBL" id="AEC02758.1"/>
    </source>
</evidence>
<dbReference type="eggNOG" id="COG1349">
    <property type="taxonomic scope" value="Bacteria"/>
</dbReference>
<dbReference type="EMBL" id="CP002659">
    <property type="protein sequence ID" value="AEC02758.1"/>
    <property type="molecule type" value="Genomic_DNA"/>
</dbReference>
<dbReference type="GO" id="GO:0003700">
    <property type="term" value="F:DNA-binding transcription factor activity"/>
    <property type="evidence" value="ECO:0007669"/>
    <property type="project" value="InterPro"/>
</dbReference>
<dbReference type="KEGG" id="scc:Spico_1556"/>
<evidence type="ECO:0000256" key="3">
    <source>
        <dbReference type="ARBA" id="ARBA00023163"/>
    </source>
</evidence>
<keyword evidence="3" id="KW-0804">Transcription</keyword>
<evidence type="ECO:0000259" key="4">
    <source>
        <dbReference type="PROSITE" id="PS51000"/>
    </source>
</evidence>
<dbReference type="SMART" id="SM01134">
    <property type="entry name" value="DeoRC"/>
    <property type="match status" value="1"/>
</dbReference>
<dbReference type="PANTHER" id="PTHR30363:SF44">
    <property type="entry name" value="AGA OPERON TRANSCRIPTIONAL REPRESSOR-RELATED"/>
    <property type="match status" value="1"/>
</dbReference>
<dbReference type="InterPro" id="IPR014036">
    <property type="entry name" value="DeoR-like_C"/>
</dbReference>
<dbReference type="InterPro" id="IPR037171">
    <property type="entry name" value="NagB/RpiA_transferase-like"/>
</dbReference>
<dbReference type="InterPro" id="IPR018356">
    <property type="entry name" value="Tscrpt_reg_HTH_DeoR_CS"/>
</dbReference>
<dbReference type="PANTHER" id="PTHR30363">
    <property type="entry name" value="HTH-TYPE TRANSCRIPTIONAL REGULATOR SRLR-RELATED"/>
    <property type="match status" value="1"/>
</dbReference>
<evidence type="ECO:0000256" key="1">
    <source>
        <dbReference type="ARBA" id="ARBA00023015"/>
    </source>
</evidence>
<keyword evidence="6" id="KW-1185">Reference proteome</keyword>
<dbReference type="PROSITE" id="PS00894">
    <property type="entry name" value="HTH_DEOR_1"/>
    <property type="match status" value="1"/>
</dbReference>
<dbReference type="Pfam" id="PF00455">
    <property type="entry name" value="DeoRC"/>
    <property type="match status" value="1"/>
</dbReference>
<dbReference type="PROSITE" id="PS51000">
    <property type="entry name" value="HTH_DEOR_2"/>
    <property type="match status" value="1"/>
</dbReference>
<dbReference type="GO" id="GO:0003677">
    <property type="term" value="F:DNA binding"/>
    <property type="evidence" value="ECO:0007669"/>
    <property type="project" value="UniProtKB-KW"/>
</dbReference>
<dbReference type="RefSeq" id="WP_013740152.1">
    <property type="nucleotide sequence ID" value="NC_015436.1"/>
</dbReference>
<protein>
    <submittedName>
        <fullName evidence="5">Transcriptional regulator, DeoR family</fullName>
    </submittedName>
</protein>
<dbReference type="SUPFAM" id="SSF46785">
    <property type="entry name" value="Winged helix' DNA-binding domain"/>
    <property type="match status" value="1"/>
</dbReference>
<accession>F4GJL1</accession>
<dbReference type="InterPro" id="IPR001034">
    <property type="entry name" value="DeoR_HTH"/>
</dbReference>
<dbReference type="InterPro" id="IPR050313">
    <property type="entry name" value="Carb_Metab_HTH_regulators"/>
</dbReference>
<dbReference type="Gene3D" id="3.40.50.1360">
    <property type="match status" value="1"/>
</dbReference>
<dbReference type="STRING" id="760011.Spico_1556"/>
<evidence type="ECO:0000256" key="2">
    <source>
        <dbReference type="ARBA" id="ARBA00023125"/>
    </source>
</evidence>
<evidence type="ECO:0000313" key="6">
    <source>
        <dbReference type="Proteomes" id="UP000007939"/>
    </source>
</evidence>
<dbReference type="HOGENOM" id="CLU_060699_1_4_12"/>
<dbReference type="Proteomes" id="UP000007939">
    <property type="component" value="Chromosome"/>
</dbReference>
<dbReference type="SMART" id="SM00420">
    <property type="entry name" value="HTH_DEOR"/>
    <property type="match status" value="1"/>
</dbReference>
<keyword evidence="1" id="KW-0805">Transcription regulation</keyword>
<keyword evidence="2" id="KW-0238">DNA-binding</keyword>
<gene>
    <name evidence="5" type="ordered locus">Spico_1556</name>
</gene>
<dbReference type="AlphaFoldDB" id="F4GJL1"/>
<reference evidence="6" key="1">
    <citation type="submission" date="2011-04" db="EMBL/GenBank/DDBJ databases">
        <title>The complete genome of Spirochaeta coccoides DSM 17374.</title>
        <authorList>
            <person name="Lucas S."/>
            <person name="Copeland A."/>
            <person name="Lapidus A."/>
            <person name="Bruce D."/>
            <person name="Goodwin L."/>
            <person name="Pitluck S."/>
            <person name="Peters L."/>
            <person name="Kyrpides N."/>
            <person name="Mavromatis K."/>
            <person name="Pagani I."/>
            <person name="Ivanova N."/>
            <person name="Ovchinnikova G."/>
            <person name="Lu M."/>
            <person name="Detter J.C."/>
            <person name="Tapia R."/>
            <person name="Han C."/>
            <person name="Land M."/>
            <person name="Hauser L."/>
            <person name="Markowitz V."/>
            <person name="Cheng J.-F."/>
            <person name="Hugenholtz P."/>
            <person name="Woyke T."/>
            <person name="Wu D."/>
            <person name="Spring S."/>
            <person name="Schroeder M."/>
            <person name="Brambilla E."/>
            <person name="Klenk H.-P."/>
            <person name="Eisen J.A."/>
        </authorList>
    </citation>
    <scope>NUCLEOTIDE SEQUENCE [LARGE SCALE GENOMIC DNA]</scope>
    <source>
        <strain evidence="6">ATCC BAA-1237 / DSM 17374 / SPN1</strain>
    </source>
</reference>
<dbReference type="PRINTS" id="PR00037">
    <property type="entry name" value="HTHLACR"/>
</dbReference>
<reference evidence="5 6" key="2">
    <citation type="journal article" date="2012" name="Stand. Genomic Sci.">
        <title>Complete genome sequence of the termite hindgut bacterium Spirochaeta coccoides type strain (SPN1(T)), reclassification in the genus Sphaerochaeta as Sphaerochaeta coccoides comb. nov. and emendations of the family Spirochaetaceae and the genus Sphaerochaeta.</title>
        <authorList>
            <person name="Abt B."/>
            <person name="Han C."/>
            <person name="Scheuner C."/>
            <person name="Lu M."/>
            <person name="Lapidus A."/>
            <person name="Nolan M."/>
            <person name="Lucas S."/>
            <person name="Hammon N."/>
            <person name="Deshpande S."/>
            <person name="Cheng J.F."/>
            <person name="Tapia R."/>
            <person name="Goodwin L.A."/>
            <person name="Pitluck S."/>
            <person name="Liolios K."/>
            <person name="Pagani I."/>
            <person name="Ivanova N."/>
            <person name="Mavromatis K."/>
            <person name="Mikhailova N."/>
            <person name="Huntemann M."/>
            <person name="Pati A."/>
            <person name="Chen A."/>
            <person name="Palaniappan K."/>
            <person name="Land M."/>
            <person name="Hauser L."/>
            <person name="Brambilla E.M."/>
            <person name="Rohde M."/>
            <person name="Spring S."/>
            <person name="Gronow S."/>
            <person name="Goker M."/>
            <person name="Woyke T."/>
            <person name="Bristow J."/>
            <person name="Eisen J.A."/>
            <person name="Markowitz V."/>
            <person name="Hugenholtz P."/>
            <person name="Kyrpides N.C."/>
            <person name="Klenk H.P."/>
            <person name="Detter J.C."/>
        </authorList>
    </citation>
    <scope>NUCLEOTIDE SEQUENCE [LARGE SCALE GENOMIC DNA]</scope>
    <source>
        <strain evidence="6">ATCC BAA-1237 / DSM 17374 / SPN1</strain>
    </source>
</reference>
<organism evidence="5 6">
    <name type="scientific">Parasphaerochaeta coccoides (strain ATCC BAA-1237 / DSM 17374 / SPN1)</name>
    <name type="common">Sphaerochaeta coccoides</name>
    <dbReference type="NCBI Taxonomy" id="760011"/>
    <lineage>
        <taxon>Bacteria</taxon>
        <taxon>Pseudomonadati</taxon>
        <taxon>Spirochaetota</taxon>
        <taxon>Spirochaetia</taxon>
        <taxon>Spirochaetales</taxon>
        <taxon>Sphaerochaetaceae</taxon>
        <taxon>Parasphaerochaeta</taxon>
    </lineage>
</organism>
<dbReference type="OrthoDB" id="308679at2"/>
<dbReference type="Pfam" id="PF08220">
    <property type="entry name" value="HTH_DeoR"/>
    <property type="match status" value="1"/>
</dbReference>
<dbReference type="InterPro" id="IPR036388">
    <property type="entry name" value="WH-like_DNA-bd_sf"/>
</dbReference>
<feature type="domain" description="HTH deoR-type" evidence="4">
    <location>
        <begin position="15"/>
        <end position="70"/>
    </location>
</feature>
<dbReference type="SUPFAM" id="SSF100950">
    <property type="entry name" value="NagB/RpiA/CoA transferase-like"/>
    <property type="match status" value="1"/>
</dbReference>
<sequence>MSKPSKTVQQTPLVPAGRRKVIMGILREKGVVRVTELSEVLGVAEMTIRRDLALLEEQGSLERTHGGAVTADKKTNEPHYYSMFWEQKMKVHSKEKREIASYATSLIRKADTLFVNSGTTTMEFLKMLDIDLVKVISNNPLAPIVSLSEKITVISTGGELRRESFSFVGESAIDMVSSVFASKAVIGGDGVSVRFGVTSPSQSEAGLTRQMVRNSQGKVILLADSSKIGKVSNFLVAPIEDIDILVTDSGISESDRAEFEQKGVTVIVVSGG</sequence>
<dbReference type="InterPro" id="IPR036390">
    <property type="entry name" value="WH_DNA-bd_sf"/>
</dbReference>